<protein>
    <submittedName>
        <fullName evidence="3">Uncharacterized protein</fullName>
    </submittedName>
</protein>
<dbReference type="EMBL" id="JABSTR010000005">
    <property type="protein sequence ID" value="KAH9369724.1"/>
    <property type="molecule type" value="Genomic_DNA"/>
</dbReference>
<evidence type="ECO:0000313" key="3">
    <source>
        <dbReference type="EMBL" id="KAH9369724.1"/>
    </source>
</evidence>
<dbReference type="Proteomes" id="UP000821853">
    <property type="component" value="Chromosome 3"/>
</dbReference>
<evidence type="ECO:0000256" key="2">
    <source>
        <dbReference type="SAM" id="SignalP"/>
    </source>
</evidence>
<feature type="region of interest" description="Disordered" evidence="1">
    <location>
        <begin position="228"/>
        <end position="268"/>
    </location>
</feature>
<dbReference type="AlphaFoldDB" id="A0A9J6G5J2"/>
<dbReference type="VEuPathDB" id="VectorBase:HLOH_060098"/>
<evidence type="ECO:0000256" key="1">
    <source>
        <dbReference type="SAM" id="MobiDB-lite"/>
    </source>
</evidence>
<gene>
    <name evidence="3" type="ORF">HPB48_007691</name>
</gene>
<accession>A0A9J6G5J2</accession>
<reference evidence="3 4" key="1">
    <citation type="journal article" date="2020" name="Cell">
        <title>Large-Scale Comparative Analyses of Tick Genomes Elucidate Their Genetic Diversity and Vector Capacities.</title>
        <authorList>
            <consortium name="Tick Genome and Microbiome Consortium (TIGMIC)"/>
            <person name="Jia N."/>
            <person name="Wang J."/>
            <person name="Shi W."/>
            <person name="Du L."/>
            <person name="Sun Y."/>
            <person name="Zhan W."/>
            <person name="Jiang J.F."/>
            <person name="Wang Q."/>
            <person name="Zhang B."/>
            <person name="Ji P."/>
            <person name="Bell-Sakyi L."/>
            <person name="Cui X.M."/>
            <person name="Yuan T.T."/>
            <person name="Jiang B.G."/>
            <person name="Yang W.F."/>
            <person name="Lam T.T."/>
            <person name="Chang Q.C."/>
            <person name="Ding S.J."/>
            <person name="Wang X.J."/>
            <person name="Zhu J.G."/>
            <person name="Ruan X.D."/>
            <person name="Zhao L."/>
            <person name="Wei J.T."/>
            <person name="Ye R.Z."/>
            <person name="Que T.C."/>
            <person name="Du C.H."/>
            <person name="Zhou Y.H."/>
            <person name="Cheng J.X."/>
            <person name="Dai P.F."/>
            <person name="Guo W.B."/>
            <person name="Han X.H."/>
            <person name="Huang E.J."/>
            <person name="Li L.F."/>
            <person name="Wei W."/>
            <person name="Gao Y.C."/>
            <person name="Liu J.Z."/>
            <person name="Shao H.Z."/>
            <person name="Wang X."/>
            <person name="Wang C.C."/>
            <person name="Yang T.C."/>
            <person name="Huo Q.B."/>
            <person name="Li W."/>
            <person name="Chen H.Y."/>
            <person name="Chen S.E."/>
            <person name="Zhou L.G."/>
            <person name="Ni X.B."/>
            <person name="Tian J.H."/>
            <person name="Sheng Y."/>
            <person name="Liu T."/>
            <person name="Pan Y.S."/>
            <person name="Xia L.Y."/>
            <person name="Li J."/>
            <person name="Zhao F."/>
            <person name="Cao W.C."/>
        </authorList>
    </citation>
    <scope>NUCLEOTIDE SEQUENCE [LARGE SCALE GENOMIC DNA]</scope>
    <source>
        <strain evidence="3">HaeL-2018</strain>
    </source>
</reference>
<feature type="signal peptide" evidence="2">
    <location>
        <begin position="1"/>
        <end position="18"/>
    </location>
</feature>
<feature type="chain" id="PRO_5039896550" evidence="2">
    <location>
        <begin position="19"/>
        <end position="452"/>
    </location>
</feature>
<keyword evidence="4" id="KW-1185">Reference proteome</keyword>
<organism evidence="3 4">
    <name type="scientific">Haemaphysalis longicornis</name>
    <name type="common">Bush tick</name>
    <dbReference type="NCBI Taxonomy" id="44386"/>
    <lineage>
        <taxon>Eukaryota</taxon>
        <taxon>Metazoa</taxon>
        <taxon>Ecdysozoa</taxon>
        <taxon>Arthropoda</taxon>
        <taxon>Chelicerata</taxon>
        <taxon>Arachnida</taxon>
        <taxon>Acari</taxon>
        <taxon>Parasitiformes</taxon>
        <taxon>Ixodida</taxon>
        <taxon>Ixodoidea</taxon>
        <taxon>Ixodidae</taxon>
        <taxon>Haemaphysalinae</taxon>
        <taxon>Haemaphysalis</taxon>
    </lineage>
</organism>
<comment type="caution">
    <text evidence="3">The sequence shown here is derived from an EMBL/GenBank/DDBJ whole genome shotgun (WGS) entry which is preliminary data.</text>
</comment>
<name>A0A9J6G5J2_HAELO</name>
<sequence>MGALLGLSLAQALHGSGGEKCAVSVSARRRKRGRKIPIAANAGTHWLRKRVCVRLRLCVGVTSLSDANVSMRPPGVPIGWPLHGRTRGSAKSASRKEGGGMYIHGSTEPWFRYTVVLRRPRGFFAADRLDSSTCANWPMAVSTVSVPFPARVSGGPKEASAEVPAAVRFLGLTSGQRGQLGFIVLRPRAAFAFFLLPHTGRVRRRYRPAGYAPRCPITPVWPFCTRGQHGPGASKSARHPSAPHSSVKDGFPNGLPRALPAARRRPGRQHVPTDLCDYSFEGEQHVCGRLRVRSVLVGPSDVFVQVPLVSLKQECRLAQVLHEEGQFYLLVKELPVSAVGQSELSLASNVTVLPYTYQLARGVHQALQGCQQEAQKRSDYGYGGGSAYTSSAYMVKTVKYYYPAPSYGKPAPSGQAPPSLRAARSCAGQTEAGSSRYAGALVELPHVSKCTI</sequence>
<dbReference type="OrthoDB" id="10648079at2759"/>
<proteinExistence type="predicted"/>
<keyword evidence="2" id="KW-0732">Signal</keyword>
<evidence type="ECO:0000313" key="4">
    <source>
        <dbReference type="Proteomes" id="UP000821853"/>
    </source>
</evidence>